<evidence type="ECO:0000256" key="1">
    <source>
        <dbReference type="ARBA" id="ARBA00010641"/>
    </source>
</evidence>
<dbReference type="Pfam" id="PF04542">
    <property type="entry name" value="Sigma70_r2"/>
    <property type="match status" value="1"/>
</dbReference>
<dbReference type="CDD" id="cd06171">
    <property type="entry name" value="Sigma70_r4"/>
    <property type="match status" value="1"/>
</dbReference>
<dbReference type="SUPFAM" id="SSF88659">
    <property type="entry name" value="Sigma3 and sigma4 domains of RNA polymerase sigma factors"/>
    <property type="match status" value="1"/>
</dbReference>
<dbReference type="GO" id="GO:0016987">
    <property type="term" value="F:sigma factor activity"/>
    <property type="evidence" value="ECO:0007669"/>
    <property type="project" value="UniProtKB-KW"/>
</dbReference>
<evidence type="ECO:0000313" key="9">
    <source>
        <dbReference type="EMBL" id="HIW09468.1"/>
    </source>
</evidence>
<dbReference type="AlphaFoldDB" id="A0A9D1TWI7"/>
<evidence type="ECO:0000256" key="5">
    <source>
        <dbReference type="ARBA" id="ARBA00023163"/>
    </source>
</evidence>
<dbReference type="InterPro" id="IPR036388">
    <property type="entry name" value="WH-like_DNA-bd_sf"/>
</dbReference>
<keyword evidence="3" id="KW-0731">Sigma factor</keyword>
<evidence type="ECO:0000259" key="7">
    <source>
        <dbReference type="Pfam" id="PF04542"/>
    </source>
</evidence>
<evidence type="ECO:0000256" key="4">
    <source>
        <dbReference type="ARBA" id="ARBA00023125"/>
    </source>
</evidence>
<dbReference type="InterPro" id="IPR013324">
    <property type="entry name" value="RNA_pol_sigma_r3/r4-like"/>
</dbReference>
<evidence type="ECO:0000313" key="10">
    <source>
        <dbReference type="Proteomes" id="UP000823933"/>
    </source>
</evidence>
<dbReference type="Gene3D" id="1.10.10.10">
    <property type="entry name" value="Winged helix-like DNA-binding domain superfamily/Winged helix DNA-binding domain"/>
    <property type="match status" value="1"/>
</dbReference>
<name>A0A9D1TWI7_9FIRM</name>
<accession>A0A9D1TWI7</accession>
<reference evidence="9" key="2">
    <citation type="submission" date="2021-04" db="EMBL/GenBank/DDBJ databases">
        <authorList>
            <person name="Gilroy R."/>
        </authorList>
    </citation>
    <scope>NUCLEOTIDE SEQUENCE</scope>
    <source>
        <strain evidence="9">ChiHcolR34-3080</strain>
    </source>
</reference>
<organism evidence="9 10">
    <name type="scientific">Candidatus Faecalibacterium intestinigallinarum</name>
    <dbReference type="NCBI Taxonomy" id="2838581"/>
    <lineage>
        <taxon>Bacteria</taxon>
        <taxon>Bacillati</taxon>
        <taxon>Bacillota</taxon>
        <taxon>Clostridia</taxon>
        <taxon>Eubacteriales</taxon>
        <taxon>Oscillospiraceae</taxon>
        <taxon>Faecalibacterium</taxon>
    </lineage>
</organism>
<keyword evidence="4" id="KW-0238">DNA-binding</keyword>
<dbReference type="Proteomes" id="UP000823933">
    <property type="component" value="Unassembled WGS sequence"/>
</dbReference>
<gene>
    <name evidence="9" type="ORF">H9890_08740</name>
</gene>
<dbReference type="InterPro" id="IPR013249">
    <property type="entry name" value="RNA_pol_sigma70_r4_t2"/>
</dbReference>
<reference evidence="9" key="1">
    <citation type="journal article" date="2021" name="PeerJ">
        <title>Extensive microbial diversity within the chicken gut microbiome revealed by metagenomics and culture.</title>
        <authorList>
            <person name="Gilroy R."/>
            <person name="Ravi A."/>
            <person name="Getino M."/>
            <person name="Pursley I."/>
            <person name="Horton D.L."/>
            <person name="Alikhan N.F."/>
            <person name="Baker D."/>
            <person name="Gharbi K."/>
            <person name="Hall N."/>
            <person name="Watson M."/>
            <person name="Adriaenssens E.M."/>
            <person name="Foster-Nyarko E."/>
            <person name="Jarju S."/>
            <person name="Secka A."/>
            <person name="Antonio M."/>
            <person name="Oren A."/>
            <person name="Chaudhuri R.R."/>
            <person name="La Ragione R."/>
            <person name="Hildebrand F."/>
            <person name="Pallen M.J."/>
        </authorList>
    </citation>
    <scope>NUCLEOTIDE SEQUENCE</scope>
    <source>
        <strain evidence="9">ChiHcolR34-3080</strain>
    </source>
</reference>
<dbReference type="Pfam" id="PF08281">
    <property type="entry name" value="Sigma70_r4_2"/>
    <property type="match status" value="1"/>
</dbReference>
<sequence length="162" mass="18410">MWETLYDDFWDKLVRFCAKLTRDEAAAEDLAQETFLRAMSRAGLLAGLSRPQQKAWLFETAHNLFCDAARRSARERELLEKYAPPPDDGEPADDTASAALGGVELATVFDKLPLRDASLFFMRYDEGYTAAELARLTGEPAATIRTRLHRIRKQLQQTLKEE</sequence>
<protein>
    <submittedName>
        <fullName evidence="9">RNA polymerase sigma factor</fullName>
    </submittedName>
</protein>
<evidence type="ECO:0000256" key="3">
    <source>
        <dbReference type="ARBA" id="ARBA00023082"/>
    </source>
</evidence>
<dbReference type="InterPro" id="IPR039425">
    <property type="entry name" value="RNA_pol_sigma-70-like"/>
</dbReference>
<evidence type="ECO:0000256" key="6">
    <source>
        <dbReference type="SAM" id="MobiDB-lite"/>
    </source>
</evidence>
<feature type="region of interest" description="Disordered" evidence="6">
    <location>
        <begin position="77"/>
        <end position="96"/>
    </location>
</feature>
<keyword evidence="2" id="KW-0805">Transcription regulation</keyword>
<dbReference type="GO" id="GO:0003677">
    <property type="term" value="F:DNA binding"/>
    <property type="evidence" value="ECO:0007669"/>
    <property type="project" value="UniProtKB-KW"/>
</dbReference>
<dbReference type="PANTHER" id="PTHR43133:SF8">
    <property type="entry name" value="RNA POLYMERASE SIGMA FACTOR HI_1459-RELATED"/>
    <property type="match status" value="1"/>
</dbReference>
<feature type="domain" description="RNA polymerase sigma-70 region 2" evidence="7">
    <location>
        <begin position="6"/>
        <end position="74"/>
    </location>
</feature>
<dbReference type="InterPro" id="IPR013325">
    <property type="entry name" value="RNA_pol_sigma_r2"/>
</dbReference>
<dbReference type="SUPFAM" id="SSF88946">
    <property type="entry name" value="Sigma2 domain of RNA polymerase sigma factors"/>
    <property type="match status" value="1"/>
</dbReference>
<proteinExistence type="inferred from homology"/>
<dbReference type="InterPro" id="IPR014284">
    <property type="entry name" value="RNA_pol_sigma-70_dom"/>
</dbReference>
<comment type="caution">
    <text evidence="9">The sequence shown here is derived from an EMBL/GenBank/DDBJ whole genome shotgun (WGS) entry which is preliminary data.</text>
</comment>
<dbReference type="NCBIfam" id="TIGR02937">
    <property type="entry name" value="sigma70-ECF"/>
    <property type="match status" value="1"/>
</dbReference>
<keyword evidence="5" id="KW-0804">Transcription</keyword>
<feature type="domain" description="RNA polymerase sigma factor 70 region 4 type 2" evidence="8">
    <location>
        <begin position="104"/>
        <end position="155"/>
    </location>
</feature>
<evidence type="ECO:0000259" key="8">
    <source>
        <dbReference type="Pfam" id="PF08281"/>
    </source>
</evidence>
<dbReference type="InterPro" id="IPR007627">
    <property type="entry name" value="RNA_pol_sigma70_r2"/>
</dbReference>
<comment type="similarity">
    <text evidence="1">Belongs to the sigma-70 factor family. ECF subfamily.</text>
</comment>
<evidence type="ECO:0000256" key="2">
    <source>
        <dbReference type="ARBA" id="ARBA00023015"/>
    </source>
</evidence>
<dbReference type="EMBL" id="DXHQ01000100">
    <property type="protein sequence ID" value="HIW09468.1"/>
    <property type="molecule type" value="Genomic_DNA"/>
</dbReference>
<dbReference type="GO" id="GO:0006352">
    <property type="term" value="P:DNA-templated transcription initiation"/>
    <property type="evidence" value="ECO:0007669"/>
    <property type="project" value="InterPro"/>
</dbReference>
<dbReference type="Gene3D" id="1.10.1740.10">
    <property type="match status" value="1"/>
</dbReference>
<dbReference type="PANTHER" id="PTHR43133">
    <property type="entry name" value="RNA POLYMERASE ECF-TYPE SIGMA FACTO"/>
    <property type="match status" value="1"/>
</dbReference>